<comment type="caution">
    <text evidence="1">The sequence shown here is derived from an EMBL/GenBank/DDBJ whole genome shotgun (WGS) entry which is preliminary data.</text>
</comment>
<protein>
    <submittedName>
        <fullName evidence="1">Uncharacterized protein</fullName>
    </submittedName>
</protein>
<dbReference type="EMBL" id="BSTI01000005">
    <property type="protein sequence ID" value="GLY66348.1"/>
    <property type="molecule type" value="Genomic_DNA"/>
</dbReference>
<dbReference type="RefSeq" id="WP_285487164.1">
    <property type="nucleotide sequence ID" value="NZ_BSTI01000005.1"/>
</dbReference>
<gene>
    <name evidence="1" type="ORF">Atai01_29670</name>
</gene>
<reference evidence="1" key="1">
    <citation type="submission" date="2023-03" db="EMBL/GenBank/DDBJ databases">
        <title>Amycolatopsis taiwanensis NBRC 103393.</title>
        <authorList>
            <person name="Ichikawa N."/>
            <person name="Sato H."/>
            <person name="Tonouchi N."/>
        </authorList>
    </citation>
    <scope>NUCLEOTIDE SEQUENCE</scope>
    <source>
        <strain evidence="1">NBRC 103393</strain>
    </source>
</reference>
<organism evidence="1 2">
    <name type="scientific">Amycolatopsis taiwanensis</name>
    <dbReference type="NCBI Taxonomy" id="342230"/>
    <lineage>
        <taxon>Bacteria</taxon>
        <taxon>Bacillati</taxon>
        <taxon>Actinomycetota</taxon>
        <taxon>Actinomycetes</taxon>
        <taxon>Pseudonocardiales</taxon>
        <taxon>Pseudonocardiaceae</taxon>
        <taxon>Amycolatopsis</taxon>
    </lineage>
</organism>
<evidence type="ECO:0000313" key="1">
    <source>
        <dbReference type="EMBL" id="GLY66348.1"/>
    </source>
</evidence>
<sequence>MLRVSESDFVSRHLGDWDAEGNLKGWTRQLDALKEHAELVSA</sequence>
<name>A0A9W6QZ31_9PSEU</name>
<accession>A0A9W6QZ31</accession>
<dbReference type="AlphaFoldDB" id="A0A9W6QZ31"/>
<evidence type="ECO:0000313" key="2">
    <source>
        <dbReference type="Proteomes" id="UP001165136"/>
    </source>
</evidence>
<dbReference type="Proteomes" id="UP001165136">
    <property type="component" value="Unassembled WGS sequence"/>
</dbReference>
<proteinExistence type="predicted"/>
<keyword evidence="2" id="KW-1185">Reference proteome</keyword>